<organism evidence="2 3">
    <name type="scientific">Thermobifida cellulosilytica TB100</name>
    <dbReference type="NCBI Taxonomy" id="665004"/>
    <lineage>
        <taxon>Bacteria</taxon>
        <taxon>Bacillati</taxon>
        <taxon>Actinomycetota</taxon>
        <taxon>Actinomycetes</taxon>
        <taxon>Streptosporangiales</taxon>
        <taxon>Nocardiopsidaceae</taxon>
        <taxon>Thermobifida</taxon>
    </lineage>
</organism>
<accession>A0A147KKJ2</accession>
<reference evidence="3" key="1">
    <citation type="journal article" date="2017" name="Acta Aliment.">
        <title>Plant polysaccharide degrading enzyme system of Thermpbifida cellulosilytica TB100 revealed by de novo genome project data.</title>
        <authorList>
            <person name="Toth A."/>
            <person name="Baka E."/>
            <person name="Luzics S."/>
            <person name="Bata-Vidacs I."/>
            <person name="Nagy I."/>
            <person name="Balint B."/>
            <person name="Herceg R."/>
            <person name="Olasz F."/>
            <person name="Wilk T."/>
            <person name="Nagy T."/>
            <person name="Kriszt B."/>
            <person name="Nagy I."/>
            <person name="Kukolya J."/>
        </authorList>
    </citation>
    <scope>NUCLEOTIDE SEQUENCE [LARGE SCALE GENOMIC DNA]</scope>
    <source>
        <strain evidence="3">TB100</strain>
    </source>
</reference>
<keyword evidence="2" id="KW-0489">Methyltransferase</keyword>
<dbReference type="GO" id="GO:0008757">
    <property type="term" value="F:S-adenosylmethionine-dependent methyltransferase activity"/>
    <property type="evidence" value="ECO:0007669"/>
    <property type="project" value="InterPro"/>
</dbReference>
<evidence type="ECO:0000313" key="2">
    <source>
        <dbReference type="EMBL" id="KUP97840.1"/>
    </source>
</evidence>
<dbReference type="PANTHER" id="PTHR43861">
    <property type="entry name" value="TRANS-ACONITATE 2-METHYLTRANSFERASE-RELATED"/>
    <property type="match status" value="1"/>
</dbReference>
<evidence type="ECO:0000259" key="1">
    <source>
        <dbReference type="Pfam" id="PF08241"/>
    </source>
</evidence>
<proteinExistence type="predicted"/>
<gene>
    <name evidence="2" type="ORF">AC529_05210</name>
</gene>
<keyword evidence="2" id="KW-0808">Transferase</keyword>
<protein>
    <submittedName>
        <fullName evidence="2">Methyltransferase type 11</fullName>
    </submittedName>
</protein>
<comment type="caution">
    <text evidence="2">The sequence shown here is derived from an EMBL/GenBank/DDBJ whole genome shotgun (WGS) entry which is preliminary data.</text>
</comment>
<dbReference type="OrthoDB" id="9795085at2"/>
<dbReference type="PATRIC" id="fig|665004.4.peg.1829"/>
<dbReference type="Pfam" id="PF08241">
    <property type="entry name" value="Methyltransf_11"/>
    <property type="match status" value="1"/>
</dbReference>
<name>A0A147KKJ2_THECS</name>
<dbReference type="Proteomes" id="UP000074382">
    <property type="component" value="Unassembled WGS sequence"/>
</dbReference>
<dbReference type="RefSeq" id="WP_068755301.1">
    <property type="nucleotide sequence ID" value="NZ_KQ950181.1"/>
</dbReference>
<dbReference type="InterPro" id="IPR029063">
    <property type="entry name" value="SAM-dependent_MTases_sf"/>
</dbReference>
<feature type="domain" description="Methyltransferase type 11" evidence="1">
    <location>
        <begin position="38"/>
        <end position="127"/>
    </location>
</feature>
<dbReference type="SUPFAM" id="SSF53335">
    <property type="entry name" value="S-adenosyl-L-methionine-dependent methyltransferases"/>
    <property type="match status" value="1"/>
</dbReference>
<evidence type="ECO:0000313" key="3">
    <source>
        <dbReference type="Proteomes" id="UP000074382"/>
    </source>
</evidence>
<sequence>MTPQTWDAELYDARHSFVTGYGAALLDLLDAAPGERVLDAGCGTGEHVAQLAAAGVDAVGVDASPAMVRRAAARFPGIRVSVADLRDLPFREEFDAVLSNAVLHWVPEAGRAAACLYSALRPGGRLVAEFGGAGNVSAIDTAARALRAGHGLPEAASPWYFPTVAGYARVLEDAGFEVRAAWLFDRPTRLTGADGLAVWVRMFAPHLLAGVGDPDTFLAELGERLRATLYRDGSWWADYRRLRVVAVRPPR</sequence>
<dbReference type="PANTHER" id="PTHR43861:SF1">
    <property type="entry name" value="TRANS-ACONITATE 2-METHYLTRANSFERASE"/>
    <property type="match status" value="1"/>
</dbReference>
<dbReference type="CDD" id="cd02440">
    <property type="entry name" value="AdoMet_MTases"/>
    <property type="match status" value="1"/>
</dbReference>
<dbReference type="STRING" id="665004.AC529_05210"/>
<dbReference type="GO" id="GO:0032259">
    <property type="term" value="P:methylation"/>
    <property type="evidence" value="ECO:0007669"/>
    <property type="project" value="UniProtKB-KW"/>
</dbReference>
<dbReference type="AlphaFoldDB" id="A0A147KKJ2"/>
<dbReference type="InterPro" id="IPR013216">
    <property type="entry name" value="Methyltransf_11"/>
</dbReference>
<keyword evidence="3" id="KW-1185">Reference proteome</keyword>
<dbReference type="EMBL" id="LGEM01000020">
    <property type="protein sequence ID" value="KUP97840.1"/>
    <property type="molecule type" value="Genomic_DNA"/>
</dbReference>
<dbReference type="Gene3D" id="3.40.50.150">
    <property type="entry name" value="Vaccinia Virus protein VP39"/>
    <property type="match status" value="1"/>
</dbReference>